<gene>
    <name evidence="4" type="ORF">L596_026263</name>
</gene>
<dbReference type="AlphaFoldDB" id="A0A4U5M0U0"/>
<accession>A0A4U5M0U0</accession>
<feature type="signal peptide" evidence="2">
    <location>
        <begin position="1"/>
        <end position="18"/>
    </location>
</feature>
<feature type="region of interest" description="GFLD subdomain" evidence="1">
    <location>
        <begin position="1"/>
        <end position="13"/>
    </location>
</feature>
<evidence type="ECO:0000259" key="3">
    <source>
        <dbReference type="PROSITE" id="PS51869"/>
    </source>
</evidence>
<keyword evidence="2" id="KW-0732">Signal</keyword>
<feature type="region of interest" description="CuBD subdomain" evidence="1">
    <location>
        <begin position="21"/>
        <end position="75"/>
    </location>
</feature>
<keyword evidence="5" id="KW-1185">Reference proteome</keyword>
<dbReference type="PROSITE" id="PS51869">
    <property type="entry name" value="APP_E1"/>
    <property type="match status" value="1"/>
</dbReference>
<sequence length="260" mass="29937">MCRFPLLFLAFFFLPSYGLPSKCEKTNVQNAPECFSEAVLKNLLAVTCDGELEAVRLVPCPKEGYNGWSFVCCGHLIANRELKGLEMAKETKKDLEKKLSLMPAQERKVDTNTTRNDLLTQEMARLTPEINKIATQKSGILVDLLHAYFNDQPTESIKKRLDVMRLENIHSVLADKHKDLFKKYPELKIETLQKIGLLSYSEFSNEIERKLAQTEDKETLKKISSLNSKIMIRVFEEMMFIEQVNEDAEQERRVMTGNDH</sequence>
<name>A0A4U5M0U0_STECR</name>
<dbReference type="EMBL" id="AZBU02000010">
    <property type="protein sequence ID" value="TKR62278.1"/>
    <property type="molecule type" value="Genomic_DNA"/>
</dbReference>
<feature type="domain" description="E1" evidence="3">
    <location>
        <begin position="1"/>
        <end position="75"/>
    </location>
</feature>
<evidence type="ECO:0000256" key="2">
    <source>
        <dbReference type="SAM" id="SignalP"/>
    </source>
</evidence>
<feature type="chain" id="PRO_5020367520" description="E1 domain-containing protein" evidence="2">
    <location>
        <begin position="19"/>
        <end position="260"/>
    </location>
</feature>
<evidence type="ECO:0000313" key="4">
    <source>
        <dbReference type="EMBL" id="TKR62278.1"/>
    </source>
</evidence>
<organism evidence="4 5">
    <name type="scientific">Steinernema carpocapsae</name>
    <name type="common">Entomopathogenic nematode</name>
    <dbReference type="NCBI Taxonomy" id="34508"/>
    <lineage>
        <taxon>Eukaryota</taxon>
        <taxon>Metazoa</taxon>
        <taxon>Ecdysozoa</taxon>
        <taxon>Nematoda</taxon>
        <taxon>Chromadorea</taxon>
        <taxon>Rhabditida</taxon>
        <taxon>Tylenchina</taxon>
        <taxon>Panagrolaimomorpha</taxon>
        <taxon>Strongyloidoidea</taxon>
        <taxon>Steinernematidae</taxon>
        <taxon>Steinernema</taxon>
    </lineage>
</organism>
<reference evidence="4 5" key="2">
    <citation type="journal article" date="2019" name="G3 (Bethesda)">
        <title>Hybrid Assembly of the Genome of the Entomopathogenic Nematode Steinernema carpocapsae Identifies the X-Chromosome.</title>
        <authorList>
            <person name="Serra L."/>
            <person name="Macchietto M."/>
            <person name="Macias-Munoz A."/>
            <person name="McGill C.J."/>
            <person name="Rodriguez I.M."/>
            <person name="Rodriguez B."/>
            <person name="Murad R."/>
            <person name="Mortazavi A."/>
        </authorList>
    </citation>
    <scope>NUCLEOTIDE SEQUENCE [LARGE SCALE GENOMIC DNA]</scope>
    <source>
        <strain evidence="4 5">ALL</strain>
    </source>
</reference>
<comment type="caution">
    <text evidence="4">The sequence shown here is derived from an EMBL/GenBank/DDBJ whole genome shotgun (WGS) entry which is preliminary data.</text>
</comment>
<protein>
    <recommendedName>
        <fullName evidence="3">E1 domain-containing protein</fullName>
    </recommendedName>
</protein>
<comment type="similarity">
    <text evidence="1">Belongs to the APP family.</text>
</comment>
<dbReference type="Proteomes" id="UP000298663">
    <property type="component" value="Unassembled WGS sequence"/>
</dbReference>
<evidence type="ECO:0000256" key="1">
    <source>
        <dbReference type="PROSITE-ProRule" id="PRU01217"/>
    </source>
</evidence>
<proteinExistence type="inferred from homology"/>
<dbReference type="GO" id="GO:0008201">
    <property type="term" value="F:heparin binding"/>
    <property type="evidence" value="ECO:0007669"/>
    <property type="project" value="UniProtKB-UniRule"/>
</dbReference>
<dbReference type="InterPro" id="IPR008154">
    <property type="entry name" value="Amyloid_glyco_extra"/>
</dbReference>
<reference evidence="4 5" key="1">
    <citation type="journal article" date="2015" name="Genome Biol.">
        <title>Comparative genomics of Steinernema reveals deeply conserved gene regulatory networks.</title>
        <authorList>
            <person name="Dillman A.R."/>
            <person name="Macchietto M."/>
            <person name="Porter C.F."/>
            <person name="Rogers A."/>
            <person name="Williams B."/>
            <person name="Antoshechkin I."/>
            <person name="Lee M.M."/>
            <person name="Goodwin Z."/>
            <person name="Lu X."/>
            <person name="Lewis E.E."/>
            <person name="Goodrich-Blair H."/>
            <person name="Stock S.P."/>
            <person name="Adams B.J."/>
            <person name="Sternberg P.W."/>
            <person name="Mortazavi A."/>
        </authorList>
    </citation>
    <scope>NUCLEOTIDE SEQUENCE [LARGE SCALE GENOMIC DNA]</scope>
    <source>
        <strain evidence="4 5">ALL</strain>
    </source>
</reference>
<evidence type="ECO:0000313" key="5">
    <source>
        <dbReference type="Proteomes" id="UP000298663"/>
    </source>
</evidence>
<comment type="caution">
    <text evidence="1">Lacks conserved residue(s) required for the propagation of feature annotation.</text>
</comment>